<organism evidence="2">
    <name type="scientific">Micrurus paraensis</name>
    <dbReference type="NCBI Taxonomy" id="1970185"/>
    <lineage>
        <taxon>Eukaryota</taxon>
        <taxon>Metazoa</taxon>
        <taxon>Chordata</taxon>
        <taxon>Craniata</taxon>
        <taxon>Vertebrata</taxon>
        <taxon>Euteleostomi</taxon>
        <taxon>Lepidosauria</taxon>
        <taxon>Squamata</taxon>
        <taxon>Bifurcata</taxon>
        <taxon>Unidentata</taxon>
        <taxon>Episquamata</taxon>
        <taxon>Toxicofera</taxon>
        <taxon>Serpentes</taxon>
        <taxon>Colubroidea</taxon>
        <taxon>Elapidae</taxon>
        <taxon>Elapinae</taxon>
        <taxon>Micrurus</taxon>
    </lineage>
</organism>
<evidence type="ECO:0008006" key="3">
    <source>
        <dbReference type="Google" id="ProtNLM"/>
    </source>
</evidence>
<feature type="region of interest" description="Disordered" evidence="1">
    <location>
        <begin position="129"/>
        <end position="152"/>
    </location>
</feature>
<evidence type="ECO:0000313" key="2">
    <source>
        <dbReference type="EMBL" id="LAB03212.1"/>
    </source>
</evidence>
<dbReference type="EMBL" id="IACL01029999">
    <property type="protein sequence ID" value="LAB03212.1"/>
    <property type="molecule type" value="Transcribed_RNA"/>
</dbReference>
<sequence length="152" mass="18327">MEGEIDKIYRINTSYARRHKVPREVHVKFIKKSTKDEILKRVRDYPLQYRGKEIVVLKQIPRRVSDLRKQYQLLTVKLIKRQVNVRWLVPEGILVNWDGKRYRLDLLDKVIDFYDSYIVVNEKQEENWNIKDEEPTGEEKNVQQEGEGEKAE</sequence>
<dbReference type="AlphaFoldDB" id="A0A2D4K3B7"/>
<accession>A0A2D4K3B7</accession>
<reference evidence="2" key="1">
    <citation type="submission" date="2017-07" db="EMBL/GenBank/DDBJ databases">
        <authorList>
            <person name="Mikheyev A."/>
            <person name="Grau M."/>
        </authorList>
    </citation>
    <scope>NUCLEOTIDE SEQUENCE</scope>
    <source>
        <tissue evidence="2">Venom_gland</tissue>
    </source>
</reference>
<name>A0A2D4K3B7_9SAUR</name>
<protein>
    <recommendedName>
        <fullName evidence="3">L1 transposable element RRM domain-containing protein</fullName>
    </recommendedName>
</protein>
<dbReference type="Gene3D" id="3.30.70.1820">
    <property type="entry name" value="L1 transposable element, RRM domain"/>
    <property type="match status" value="1"/>
</dbReference>
<evidence type="ECO:0000256" key="1">
    <source>
        <dbReference type="SAM" id="MobiDB-lite"/>
    </source>
</evidence>
<proteinExistence type="predicted"/>
<reference evidence="2" key="2">
    <citation type="submission" date="2017-11" db="EMBL/GenBank/DDBJ databases">
        <title>Coralsnake Venomics: Analyses of Venom Gland Transcriptomes and Proteomes of Six Brazilian Taxa.</title>
        <authorList>
            <person name="Aird S.D."/>
            <person name="Jorge da Silva N."/>
            <person name="Qiu L."/>
            <person name="Villar-Briones A."/>
            <person name="Aparecida-Saddi V."/>
            <person name="Campos-Telles M.P."/>
            <person name="Grau M."/>
            <person name="Mikheyev A.S."/>
        </authorList>
    </citation>
    <scope>NUCLEOTIDE SEQUENCE</scope>
    <source>
        <tissue evidence="2">Venom_gland</tissue>
    </source>
</reference>